<feature type="chain" id="PRO_5011330562" description="Peptidyl-prolyl cis-trans isomerase" evidence="5">
    <location>
        <begin position="24"/>
        <end position="234"/>
    </location>
</feature>
<dbReference type="OrthoDB" id="9807797at2"/>
<dbReference type="RefSeq" id="WP_057899351.1">
    <property type="nucleotide sequence ID" value="NZ_CP080764.1"/>
</dbReference>
<accession>A0A1G7XKZ3</accession>
<feature type="signal peptide" evidence="5">
    <location>
        <begin position="1"/>
        <end position="23"/>
    </location>
</feature>
<keyword evidence="3 5" id="KW-0697">Rotamase</keyword>
<proteinExistence type="inferred from homology"/>
<dbReference type="Proteomes" id="UP000826616">
    <property type="component" value="Chromosome"/>
</dbReference>
<reference evidence="7 10" key="2">
    <citation type="submission" date="2021-08" db="EMBL/GenBank/DDBJ databases">
        <title>Complete genome sequence of the strain Aneurinibacillus thermoaerophilus CCM 8960.</title>
        <authorList>
            <person name="Musilova J."/>
            <person name="Kourilova X."/>
            <person name="Pernicova I."/>
            <person name="Bezdicek M."/>
            <person name="Lengerova M."/>
            <person name="Obruca S."/>
            <person name="Sedlar K."/>
        </authorList>
    </citation>
    <scope>NUCLEOTIDE SEQUENCE [LARGE SCALE GENOMIC DNA]</scope>
    <source>
        <strain evidence="7 10">CCM 8960</strain>
    </source>
</reference>
<evidence type="ECO:0000313" key="9">
    <source>
        <dbReference type="Proteomes" id="UP000198956"/>
    </source>
</evidence>
<dbReference type="PANTHER" id="PTHR45625">
    <property type="entry name" value="PEPTIDYL-PROLYL CIS-TRANS ISOMERASE-RELATED"/>
    <property type="match status" value="1"/>
</dbReference>
<keyword evidence="5" id="KW-0732">Signal</keyword>
<keyword evidence="4 5" id="KW-0413">Isomerase</keyword>
<dbReference type="Gene3D" id="2.40.100.10">
    <property type="entry name" value="Cyclophilin-like"/>
    <property type="match status" value="1"/>
</dbReference>
<dbReference type="InterPro" id="IPR029000">
    <property type="entry name" value="Cyclophilin-like_dom_sf"/>
</dbReference>
<dbReference type="PROSITE" id="PS51257">
    <property type="entry name" value="PROKAR_LIPOPROTEIN"/>
    <property type="match status" value="1"/>
</dbReference>
<reference evidence="8 9" key="1">
    <citation type="submission" date="2016-10" db="EMBL/GenBank/DDBJ databases">
        <authorList>
            <person name="de Groot N.N."/>
        </authorList>
    </citation>
    <scope>NUCLEOTIDE SEQUENCE [LARGE SCALE GENOMIC DNA]</scope>
    <source>
        <strain evidence="8 9">L 420-91</strain>
    </source>
</reference>
<dbReference type="PANTHER" id="PTHR45625:SF4">
    <property type="entry name" value="PEPTIDYLPROLYL ISOMERASE DOMAIN AND WD REPEAT-CONTAINING PROTEIN 1"/>
    <property type="match status" value="1"/>
</dbReference>
<comment type="similarity">
    <text evidence="5">Belongs to the cyclophilin-type PPIase family.</text>
</comment>
<dbReference type="Pfam" id="PF00160">
    <property type="entry name" value="Pro_isomerase"/>
    <property type="match status" value="1"/>
</dbReference>
<evidence type="ECO:0000256" key="2">
    <source>
        <dbReference type="ARBA" id="ARBA00002388"/>
    </source>
</evidence>
<evidence type="ECO:0000256" key="1">
    <source>
        <dbReference type="ARBA" id="ARBA00000971"/>
    </source>
</evidence>
<keyword evidence="10" id="KW-1185">Reference proteome</keyword>
<organism evidence="8 9">
    <name type="scientific">Aneurinibacillus thermoaerophilus</name>
    <dbReference type="NCBI Taxonomy" id="143495"/>
    <lineage>
        <taxon>Bacteria</taxon>
        <taxon>Bacillati</taxon>
        <taxon>Bacillota</taxon>
        <taxon>Bacilli</taxon>
        <taxon>Bacillales</taxon>
        <taxon>Paenibacillaceae</taxon>
        <taxon>Aneurinibacillus group</taxon>
        <taxon>Aneurinibacillus</taxon>
    </lineage>
</organism>
<dbReference type="AlphaFoldDB" id="A0A1G7XKZ3"/>
<evidence type="ECO:0000313" key="7">
    <source>
        <dbReference type="EMBL" id="QYY43805.1"/>
    </source>
</evidence>
<dbReference type="EMBL" id="CP080764">
    <property type="protein sequence ID" value="QYY43805.1"/>
    <property type="molecule type" value="Genomic_DNA"/>
</dbReference>
<dbReference type="PROSITE" id="PS50072">
    <property type="entry name" value="CSA_PPIASE_2"/>
    <property type="match status" value="1"/>
</dbReference>
<comment type="function">
    <text evidence="2 5">PPIases accelerate the folding of proteins. It catalyzes the cis-trans isomerization of proline imidic peptide bonds in oligopeptides.</text>
</comment>
<evidence type="ECO:0000313" key="8">
    <source>
        <dbReference type="EMBL" id="SDG84879.1"/>
    </source>
</evidence>
<dbReference type="InterPro" id="IPR044666">
    <property type="entry name" value="Cyclophilin_A-like"/>
</dbReference>
<dbReference type="InterPro" id="IPR002130">
    <property type="entry name" value="Cyclophilin-type_PPIase_dom"/>
</dbReference>
<sequence length="234" mass="25721">MKKKGVFLLALMLAAGLSITACSQQQSNDQQNAAPAQKADKRAFQQWDKPPAMQIDPNKTYIAHVDTNKGSFSIELFAKDAPKTVNNFVFLAREKFYDGIIFHRIVKDFVIQVGDPQAKGNVQNLKNNPQIGAGGPGYQFEDELSSKHKYEKGIVAMANSRPNTNGSQFFIGSGAGVETLNTQPYYTIFGKVIAGIDVVEAIANTPVEQGIHKEPTPSFPKENVFIKTITIEEK</sequence>
<name>A0A1G7XKZ3_ANETH</name>
<gene>
    <name evidence="7" type="ORF">K3F53_06275</name>
    <name evidence="8" type="ORF">SAMN04489735_100444</name>
</gene>
<dbReference type="GeneID" id="97140972"/>
<feature type="domain" description="PPIase cyclophilin-type" evidence="6">
    <location>
        <begin position="59"/>
        <end position="231"/>
    </location>
</feature>
<comment type="catalytic activity">
    <reaction evidence="1 5">
        <text>[protein]-peptidylproline (omega=180) = [protein]-peptidylproline (omega=0)</text>
        <dbReference type="Rhea" id="RHEA:16237"/>
        <dbReference type="Rhea" id="RHEA-COMP:10747"/>
        <dbReference type="Rhea" id="RHEA-COMP:10748"/>
        <dbReference type="ChEBI" id="CHEBI:83833"/>
        <dbReference type="ChEBI" id="CHEBI:83834"/>
        <dbReference type="EC" id="5.2.1.8"/>
    </reaction>
</comment>
<dbReference type="SUPFAM" id="SSF50891">
    <property type="entry name" value="Cyclophilin-like"/>
    <property type="match status" value="1"/>
</dbReference>
<evidence type="ECO:0000256" key="5">
    <source>
        <dbReference type="RuleBase" id="RU363019"/>
    </source>
</evidence>
<dbReference type="EMBL" id="FNDE01000004">
    <property type="protein sequence ID" value="SDG84879.1"/>
    <property type="molecule type" value="Genomic_DNA"/>
</dbReference>
<evidence type="ECO:0000256" key="4">
    <source>
        <dbReference type="ARBA" id="ARBA00023235"/>
    </source>
</evidence>
<evidence type="ECO:0000256" key="3">
    <source>
        <dbReference type="ARBA" id="ARBA00023110"/>
    </source>
</evidence>
<dbReference type="GO" id="GO:0003755">
    <property type="term" value="F:peptidyl-prolyl cis-trans isomerase activity"/>
    <property type="evidence" value="ECO:0007669"/>
    <property type="project" value="UniProtKB-UniRule"/>
</dbReference>
<dbReference type="CDD" id="cd00317">
    <property type="entry name" value="cyclophilin"/>
    <property type="match status" value="1"/>
</dbReference>
<evidence type="ECO:0000313" key="10">
    <source>
        <dbReference type="Proteomes" id="UP000826616"/>
    </source>
</evidence>
<evidence type="ECO:0000259" key="6">
    <source>
        <dbReference type="PROSITE" id="PS50072"/>
    </source>
</evidence>
<dbReference type="PRINTS" id="PR00153">
    <property type="entry name" value="CSAPPISMRASE"/>
</dbReference>
<dbReference type="EC" id="5.2.1.8" evidence="5"/>
<protein>
    <recommendedName>
        <fullName evidence="5">Peptidyl-prolyl cis-trans isomerase</fullName>
        <shortName evidence="5">PPIase</shortName>
        <ecNumber evidence="5">5.2.1.8</ecNumber>
    </recommendedName>
</protein>
<dbReference type="Proteomes" id="UP000198956">
    <property type="component" value="Unassembled WGS sequence"/>
</dbReference>